<protein>
    <recommendedName>
        <fullName evidence="2">CHAT domain-containing protein</fullName>
    </recommendedName>
</protein>
<dbReference type="AlphaFoldDB" id="A1TAD2"/>
<sequence>MTDAAATLVLRYADVGVATYAGLRVVGQPDSTVTWVIEEPALAEALGLLADALPDPRPSENVREALERAFTAGSFATATAEQQFADILGRHLISAAGWDLITRHSARQYPALFVAPTARLAQVPWSLLAIPGDDPRRLLEFADILVAAPPNIANAARTPAQWDERRDNRARLLILDPRVPGQRPDSALGSVLGRPDPDAALTRHFAELRARCEVLPDVASTVELFRSAHADRGWLAAQLTREPSRLLFVGHATAADGDVGHADRAALHLADEQPLTAADLMTAQLAIPPRAALLACSSGGDYRFDEATGLVAALILGGALVVTATLWSLPTAAGYRQFCPAADASHDPMAAVVIAVDTAHEAQHAGRAVNAWQRAQLTRWRAGDDAAAPLYWAALVTFAVDGAR</sequence>
<dbReference type="KEGG" id="mva:Mvan_3335"/>
<evidence type="ECO:0000313" key="3">
    <source>
        <dbReference type="EMBL" id="ABM14132.1"/>
    </source>
</evidence>
<feature type="transmembrane region" description="Helical" evidence="1">
    <location>
        <begin position="307"/>
        <end position="329"/>
    </location>
</feature>
<dbReference type="Proteomes" id="UP000009159">
    <property type="component" value="Chromosome"/>
</dbReference>
<dbReference type="HOGENOM" id="CLU_647018_0_0_11"/>
<evidence type="ECO:0000256" key="1">
    <source>
        <dbReference type="SAM" id="Phobius"/>
    </source>
</evidence>
<keyword evidence="1" id="KW-0812">Transmembrane</keyword>
<accession>A1TAD2</accession>
<evidence type="ECO:0000259" key="2">
    <source>
        <dbReference type="Pfam" id="PF12770"/>
    </source>
</evidence>
<dbReference type="eggNOG" id="COG0457">
    <property type="taxonomic scope" value="Bacteria"/>
</dbReference>
<name>A1TAD2_MYCVP</name>
<feature type="domain" description="CHAT" evidence="2">
    <location>
        <begin position="101"/>
        <end position="396"/>
    </location>
</feature>
<proteinExistence type="predicted"/>
<reference evidence="3" key="1">
    <citation type="submission" date="2006-12" db="EMBL/GenBank/DDBJ databases">
        <title>Complete sequence of Mycobacterium vanbaalenii PYR-1.</title>
        <authorList>
            <consortium name="US DOE Joint Genome Institute"/>
            <person name="Copeland A."/>
            <person name="Lucas S."/>
            <person name="Lapidus A."/>
            <person name="Barry K."/>
            <person name="Detter J.C."/>
            <person name="Glavina del Rio T."/>
            <person name="Hammon N."/>
            <person name="Israni S."/>
            <person name="Dalin E."/>
            <person name="Tice H."/>
            <person name="Pitluck S."/>
            <person name="Singan V."/>
            <person name="Schmutz J."/>
            <person name="Larimer F."/>
            <person name="Land M."/>
            <person name="Hauser L."/>
            <person name="Kyrpides N."/>
            <person name="Anderson I.J."/>
            <person name="Miller C."/>
            <person name="Richardson P."/>
        </authorList>
    </citation>
    <scope>NUCLEOTIDE SEQUENCE [LARGE SCALE GENOMIC DNA]</scope>
    <source>
        <strain evidence="3">PYR-1</strain>
    </source>
</reference>
<dbReference type="STRING" id="350058.Mvan_3335"/>
<evidence type="ECO:0000313" key="4">
    <source>
        <dbReference type="Proteomes" id="UP000009159"/>
    </source>
</evidence>
<keyword evidence="1" id="KW-1133">Transmembrane helix</keyword>
<keyword evidence="1" id="KW-0472">Membrane</keyword>
<gene>
    <name evidence="3" type="ordered locus">Mvan_3335</name>
</gene>
<keyword evidence="4" id="KW-1185">Reference proteome</keyword>
<dbReference type="InterPro" id="IPR024983">
    <property type="entry name" value="CHAT_dom"/>
</dbReference>
<dbReference type="EMBL" id="CP000511">
    <property type="protein sequence ID" value="ABM14132.1"/>
    <property type="molecule type" value="Genomic_DNA"/>
</dbReference>
<organism evidence="3 4">
    <name type="scientific">Mycolicibacterium vanbaalenii (strain DSM 7251 / JCM 13017 / BCRC 16820 / KCTC 9966 / NRRL B-24157 / PYR-1)</name>
    <name type="common">Mycobacterium vanbaalenii</name>
    <dbReference type="NCBI Taxonomy" id="350058"/>
    <lineage>
        <taxon>Bacteria</taxon>
        <taxon>Bacillati</taxon>
        <taxon>Actinomycetota</taxon>
        <taxon>Actinomycetes</taxon>
        <taxon>Mycobacteriales</taxon>
        <taxon>Mycobacteriaceae</taxon>
        <taxon>Mycolicibacterium</taxon>
    </lineage>
</organism>
<dbReference type="Pfam" id="PF12770">
    <property type="entry name" value="CHAT"/>
    <property type="match status" value="1"/>
</dbReference>